<proteinExistence type="predicted"/>
<protein>
    <submittedName>
        <fullName evidence="1">Uncharacterized protein</fullName>
    </submittedName>
</protein>
<name>A0A563VLV2_9CYAN</name>
<reference evidence="1 2" key="1">
    <citation type="submission" date="2019-01" db="EMBL/GenBank/DDBJ databases">
        <authorList>
            <person name="Brito A."/>
        </authorList>
    </citation>
    <scope>NUCLEOTIDE SEQUENCE [LARGE SCALE GENOMIC DNA]</scope>
    <source>
        <strain evidence="1">1</strain>
    </source>
</reference>
<dbReference type="EMBL" id="CAACVJ010000056">
    <property type="protein sequence ID" value="VEP12430.1"/>
    <property type="molecule type" value="Genomic_DNA"/>
</dbReference>
<sequence>MIKKITSFMTTTYKWSIVEWHNLVATEVLERKPVELLEGEIVIW</sequence>
<dbReference type="Proteomes" id="UP000320055">
    <property type="component" value="Unassembled WGS sequence"/>
</dbReference>
<accession>A0A563VLV2</accession>
<dbReference type="AlphaFoldDB" id="A0A563VLV2"/>
<evidence type="ECO:0000313" key="1">
    <source>
        <dbReference type="EMBL" id="VEP12430.1"/>
    </source>
</evidence>
<gene>
    <name evidence="1" type="ORF">H1P_1490013</name>
</gene>
<organism evidence="1 2">
    <name type="scientific">Hyella patelloides LEGE 07179</name>
    <dbReference type="NCBI Taxonomy" id="945734"/>
    <lineage>
        <taxon>Bacteria</taxon>
        <taxon>Bacillati</taxon>
        <taxon>Cyanobacteriota</taxon>
        <taxon>Cyanophyceae</taxon>
        <taxon>Pleurocapsales</taxon>
        <taxon>Hyellaceae</taxon>
        <taxon>Hyella</taxon>
    </lineage>
</organism>
<evidence type="ECO:0000313" key="2">
    <source>
        <dbReference type="Proteomes" id="UP000320055"/>
    </source>
</evidence>
<keyword evidence="2" id="KW-1185">Reference proteome</keyword>